<evidence type="ECO:0000256" key="5">
    <source>
        <dbReference type="ARBA" id="ARBA00023004"/>
    </source>
</evidence>
<feature type="binding site" description="axial binding residue" evidence="7">
    <location>
        <position position="450"/>
    </location>
    <ligand>
        <name>heme</name>
        <dbReference type="ChEBI" id="CHEBI:30413"/>
    </ligand>
    <ligandPart>
        <name>Fe</name>
        <dbReference type="ChEBI" id="CHEBI:18248"/>
    </ligandPart>
</feature>
<dbReference type="Pfam" id="PF00067">
    <property type="entry name" value="p450"/>
    <property type="match status" value="1"/>
</dbReference>
<evidence type="ECO:0000256" key="8">
    <source>
        <dbReference type="RuleBase" id="RU000461"/>
    </source>
</evidence>
<organism evidence="10 11">
    <name type="scientific">Russula ochroleuca</name>
    <dbReference type="NCBI Taxonomy" id="152965"/>
    <lineage>
        <taxon>Eukaryota</taxon>
        <taxon>Fungi</taxon>
        <taxon>Dikarya</taxon>
        <taxon>Basidiomycota</taxon>
        <taxon>Agaricomycotina</taxon>
        <taxon>Agaricomycetes</taxon>
        <taxon>Russulales</taxon>
        <taxon>Russulaceae</taxon>
        <taxon>Russula</taxon>
    </lineage>
</organism>
<dbReference type="GO" id="GO:0004497">
    <property type="term" value="F:monooxygenase activity"/>
    <property type="evidence" value="ECO:0007669"/>
    <property type="project" value="UniProtKB-KW"/>
</dbReference>
<keyword evidence="3 7" id="KW-0479">Metal-binding</keyword>
<dbReference type="AlphaFoldDB" id="A0A9P5MQV4"/>
<evidence type="ECO:0000313" key="10">
    <source>
        <dbReference type="EMBL" id="KAF8471431.1"/>
    </source>
</evidence>
<proteinExistence type="inferred from homology"/>
<keyword evidence="9" id="KW-0472">Membrane</keyword>
<dbReference type="PANTHER" id="PTHR46206:SF6">
    <property type="entry name" value="CYTOCHROME P450 MONOOXYGENASE AN1598-RELATED"/>
    <property type="match status" value="1"/>
</dbReference>
<keyword evidence="4 8" id="KW-0560">Oxidoreductase</keyword>
<dbReference type="InterPro" id="IPR001128">
    <property type="entry name" value="Cyt_P450"/>
</dbReference>
<keyword evidence="5 7" id="KW-0408">Iron</keyword>
<protein>
    <submittedName>
        <fullName evidence="10">Cytochrome P450</fullName>
    </submittedName>
</protein>
<evidence type="ECO:0000256" key="4">
    <source>
        <dbReference type="ARBA" id="ARBA00023002"/>
    </source>
</evidence>
<dbReference type="GO" id="GO:0020037">
    <property type="term" value="F:heme binding"/>
    <property type="evidence" value="ECO:0007669"/>
    <property type="project" value="InterPro"/>
</dbReference>
<dbReference type="PROSITE" id="PS00086">
    <property type="entry name" value="CYTOCHROME_P450"/>
    <property type="match status" value="1"/>
</dbReference>
<dbReference type="GO" id="GO:0016705">
    <property type="term" value="F:oxidoreductase activity, acting on paired donors, with incorporation or reduction of molecular oxygen"/>
    <property type="evidence" value="ECO:0007669"/>
    <property type="project" value="InterPro"/>
</dbReference>
<dbReference type="SUPFAM" id="SSF48264">
    <property type="entry name" value="Cytochrome P450"/>
    <property type="match status" value="1"/>
</dbReference>
<dbReference type="PANTHER" id="PTHR46206">
    <property type="entry name" value="CYTOCHROME P450"/>
    <property type="match status" value="1"/>
</dbReference>
<name>A0A9P5MQV4_9AGAM</name>
<dbReference type="EMBL" id="WHVB01000023">
    <property type="protein sequence ID" value="KAF8471431.1"/>
    <property type="molecule type" value="Genomic_DNA"/>
</dbReference>
<evidence type="ECO:0000256" key="2">
    <source>
        <dbReference type="ARBA" id="ARBA00010617"/>
    </source>
</evidence>
<feature type="transmembrane region" description="Helical" evidence="9">
    <location>
        <begin position="6"/>
        <end position="26"/>
    </location>
</feature>
<dbReference type="OrthoDB" id="1844152at2759"/>
<dbReference type="PRINTS" id="PR00465">
    <property type="entry name" value="EP450IV"/>
</dbReference>
<sequence length="508" mass="57822">MLDEFTLGVSFLTGLLIFVSIFIASYRRADPLLDAVPTVGFSDPILSYLSAFRYKFGNGALMLKEGYEKTKPGLFKIATFRRWIVVPSGSELIEKVMKAPDNTISVLEPLQDLFQTKYTLKFLNIDDMYHRSIIRSKLTRNIGATFDQVHDELVGALRDCIPTTGQEWVRVSILPTMQRIVCRASSRIIVGAPLCRDHDYQTLVLNFIVNLKKSAFIISCFPEFLKPIVARFICRIPTHVRQTMEFIRPIVEERSAKMKEFGDDWDDAPSDMLMWLMSEAKGVERSLEGWARRLLMLNFGAIHATSITFTQVLYRLLAHPEYIEPLRQEVEAVVAEQGWTKVGIDKMHKIDSFVREFQRIDSPILLGLNRLALSPFTFSNGVTIPAGTLFGLPVHSIHTDEEIYPNAQEFDGFRFLKLREKEGDGVLAARHQMVTTSAELLVFGLGRHSCPGRFLAANEVKALLAHILITYDIKIEEGKGVPQERRMTSFELFRAPGNANILFRKRQR</sequence>
<evidence type="ECO:0000313" key="11">
    <source>
        <dbReference type="Proteomes" id="UP000759537"/>
    </source>
</evidence>
<evidence type="ECO:0000256" key="7">
    <source>
        <dbReference type="PIRSR" id="PIRSR602403-1"/>
    </source>
</evidence>
<dbReference type="Proteomes" id="UP000759537">
    <property type="component" value="Unassembled WGS sequence"/>
</dbReference>
<comment type="caution">
    <text evidence="10">The sequence shown here is derived from an EMBL/GenBank/DDBJ whole genome shotgun (WGS) entry which is preliminary data.</text>
</comment>
<evidence type="ECO:0000256" key="9">
    <source>
        <dbReference type="SAM" id="Phobius"/>
    </source>
</evidence>
<dbReference type="InterPro" id="IPR036396">
    <property type="entry name" value="Cyt_P450_sf"/>
</dbReference>
<comment type="similarity">
    <text evidence="2 8">Belongs to the cytochrome P450 family.</text>
</comment>
<dbReference type="InterPro" id="IPR017972">
    <property type="entry name" value="Cyt_P450_CS"/>
</dbReference>
<dbReference type="CDD" id="cd11041">
    <property type="entry name" value="CYP503A1-like"/>
    <property type="match status" value="1"/>
</dbReference>
<evidence type="ECO:0000256" key="6">
    <source>
        <dbReference type="ARBA" id="ARBA00023033"/>
    </source>
</evidence>
<reference evidence="10" key="1">
    <citation type="submission" date="2019-10" db="EMBL/GenBank/DDBJ databases">
        <authorList>
            <consortium name="DOE Joint Genome Institute"/>
            <person name="Kuo A."/>
            <person name="Miyauchi S."/>
            <person name="Kiss E."/>
            <person name="Drula E."/>
            <person name="Kohler A."/>
            <person name="Sanchez-Garcia M."/>
            <person name="Andreopoulos B."/>
            <person name="Barry K.W."/>
            <person name="Bonito G."/>
            <person name="Buee M."/>
            <person name="Carver A."/>
            <person name="Chen C."/>
            <person name="Cichocki N."/>
            <person name="Clum A."/>
            <person name="Culley D."/>
            <person name="Crous P.W."/>
            <person name="Fauchery L."/>
            <person name="Girlanda M."/>
            <person name="Hayes R."/>
            <person name="Keri Z."/>
            <person name="LaButti K."/>
            <person name="Lipzen A."/>
            <person name="Lombard V."/>
            <person name="Magnuson J."/>
            <person name="Maillard F."/>
            <person name="Morin E."/>
            <person name="Murat C."/>
            <person name="Nolan M."/>
            <person name="Ohm R."/>
            <person name="Pangilinan J."/>
            <person name="Pereira M."/>
            <person name="Perotto S."/>
            <person name="Peter M."/>
            <person name="Riley R."/>
            <person name="Sitrit Y."/>
            <person name="Stielow B."/>
            <person name="Szollosi G."/>
            <person name="Zifcakova L."/>
            <person name="Stursova M."/>
            <person name="Spatafora J.W."/>
            <person name="Tedersoo L."/>
            <person name="Vaario L.-M."/>
            <person name="Yamada A."/>
            <person name="Yan M."/>
            <person name="Wang P."/>
            <person name="Xu J."/>
            <person name="Bruns T."/>
            <person name="Baldrian P."/>
            <person name="Vilgalys R."/>
            <person name="Henrissat B."/>
            <person name="Grigoriev I.V."/>
            <person name="Hibbett D."/>
            <person name="Nagy L.G."/>
            <person name="Martin F.M."/>
        </authorList>
    </citation>
    <scope>NUCLEOTIDE SEQUENCE</scope>
    <source>
        <strain evidence="10">Prilba</strain>
    </source>
</reference>
<dbReference type="Gene3D" id="1.10.630.10">
    <property type="entry name" value="Cytochrome P450"/>
    <property type="match status" value="1"/>
</dbReference>
<accession>A0A9P5MQV4</accession>
<dbReference type="GO" id="GO:0005506">
    <property type="term" value="F:iron ion binding"/>
    <property type="evidence" value="ECO:0007669"/>
    <property type="project" value="InterPro"/>
</dbReference>
<keyword evidence="6 8" id="KW-0503">Monooxygenase</keyword>
<evidence type="ECO:0000256" key="3">
    <source>
        <dbReference type="ARBA" id="ARBA00022723"/>
    </source>
</evidence>
<comment type="cofactor">
    <cofactor evidence="1 7">
        <name>heme</name>
        <dbReference type="ChEBI" id="CHEBI:30413"/>
    </cofactor>
</comment>
<reference evidence="10" key="2">
    <citation type="journal article" date="2020" name="Nat. Commun.">
        <title>Large-scale genome sequencing of mycorrhizal fungi provides insights into the early evolution of symbiotic traits.</title>
        <authorList>
            <person name="Miyauchi S."/>
            <person name="Kiss E."/>
            <person name="Kuo A."/>
            <person name="Drula E."/>
            <person name="Kohler A."/>
            <person name="Sanchez-Garcia M."/>
            <person name="Morin E."/>
            <person name="Andreopoulos B."/>
            <person name="Barry K.W."/>
            <person name="Bonito G."/>
            <person name="Buee M."/>
            <person name="Carver A."/>
            <person name="Chen C."/>
            <person name="Cichocki N."/>
            <person name="Clum A."/>
            <person name="Culley D."/>
            <person name="Crous P.W."/>
            <person name="Fauchery L."/>
            <person name="Girlanda M."/>
            <person name="Hayes R.D."/>
            <person name="Keri Z."/>
            <person name="LaButti K."/>
            <person name="Lipzen A."/>
            <person name="Lombard V."/>
            <person name="Magnuson J."/>
            <person name="Maillard F."/>
            <person name="Murat C."/>
            <person name="Nolan M."/>
            <person name="Ohm R.A."/>
            <person name="Pangilinan J."/>
            <person name="Pereira M.F."/>
            <person name="Perotto S."/>
            <person name="Peter M."/>
            <person name="Pfister S."/>
            <person name="Riley R."/>
            <person name="Sitrit Y."/>
            <person name="Stielow J.B."/>
            <person name="Szollosi G."/>
            <person name="Zifcakova L."/>
            <person name="Stursova M."/>
            <person name="Spatafora J.W."/>
            <person name="Tedersoo L."/>
            <person name="Vaario L.M."/>
            <person name="Yamada A."/>
            <person name="Yan M."/>
            <person name="Wang P."/>
            <person name="Xu J."/>
            <person name="Bruns T."/>
            <person name="Baldrian P."/>
            <person name="Vilgalys R."/>
            <person name="Dunand C."/>
            <person name="Henrissat B."/>
            <person name="Grigoriev I.V."/>
            <person name="Hibbett D."/>
            <person name="Nagy L.G."/>
            <person name="Martin F.M."/>
        </authorList>
    </citation>
    <scope>NUCLEOTIDE SEQUENCE</scope>
    <source>
        <strain evidence="10">Prilba</strain>
    </source>
</reference>
<keyword evidence="11" id="KW-1185">Reference proteome</keyword>
<evidence type="ECO:0000256" key="1">
    <source>
        <dbReference type="ARBA" id="ARBA00001971"/>
    </source>
</evidence>
<keyword evidence="9" id="KW-0812">Transmembrane</keyword>
<dbReference type="InterPro" id="IPR002403">
    <property type="entry name" value="Cyt_P450_E_grp-IV"/>
</dbReference>
<keyword evidence="9" id="KW-1133">Transmembrane helix</keyword>
<keyword evidence="7 8" id="KW-0349">Heme</keyword>
<gene>
    <name evidence="10" type="ORF">DFH94DRAFT_856354</name>
</gene>